<sequence>MSYDATLRFRRLVAEVPRFADGFGEQALFYGQSMRYIPNALTRYRRETIRLIAEMTMGTGALVLIGGTVGVATFLTLASGGVVAVQGFSSLGDIGIEALTGFLSAFLNVRIIAPVVAGIALAATIGAGATAQLGAMRVAEEIDAVEVMAVHSVSYLVSTRLIAGLIAIIPLYSLAVLAAFFAARFTTVYINGQSPGLYDHYFDTFLNPTDLLWSFLQAIVMSVAVMLVHTYYGYNSSGGPVGVGIAVGQAVRTSLVVVVVITLLISLAVYGGSGNFNLSG</sequence>
<name>A0A7I7SHR7_9MYCO</name>
<protein>
    <submittedName>
        <fullName evidence="1">ABC transporter permease</fullName>
    </submittedName>
</protein>
<dbReference type="GO" id="GO:0043190">
    <property type="term" value="C:ATP-binding cassette (ABC) transporter complex"/>
    <property type="evidence" value="ECO:0007669"/>
    <property type="project" value="InterPro"/>
</dbReference>
<dbReference type="EMBL" id="NCXO01000033">
    <property type="protein sequence ID" value="OSC32749.1"/>
    <property type="molecule type" value="Genomic_DNA"/>
</dbReference>
<evidence type="ECO:0000313" key="2">
    <source>
        <dbReference type="Proteomes" id="UP000193577"/>
    </source>
</evidence>
<gene>
    <name evidence="1" type="ORF">B8W67_14195</name>
</gene>
<dbReference type="GO" id="GO:0005548">
    <property type="term" value="F:phospholipid transporter activity"/>
    <property type="evidence" value="ECO:0007669"/>
    <property type="project" value="TreeGrafter"/>
</dbReference>
<dbReference type="Pfam" id="PF02405">
    <property type="entry name" value="MlaE"/>
    <property type="match status" value="1"/>
</dbReference>
<dbReference type="AlphaFoldDB" id="A0A7I7SHR7"/>
<dbReference type="InterPro" id="IPR030802">
    <property type="entry name" value="Permease_MalE"/>
</dbReference>
<dbReference type="Proteomes" id="UP000193577">
    <property type="component" value="Unassembled WGS sequence"/>
</dbReference>
<organism evidence="1 2">
    <name type="scientific">Mycolicibacillus koreensis</name>
    <dbReference type="NCBI Taxonomy" id="1069220"/>
    <lineage>
        <taxon>Bacteria</taxon>
        <taxon>Bacillati</taxon>
        <taxon>Actinomycetota</taxon>
        <taxon>Actinomycetes</taxon>
        <taxon>Mycobacteriales</taxon>
        <taxon>Mycobacteriaceae</taxon>
        <taxon>Mycolicibacillus</taxon>
    </lineage>
</organism>
<comment type="caution">
    <text evidence="1">The sequence shown here is derived from an EMBL/GenBank/DDBJ whole genome shotgun (WGS) entry which is preliminary data.</text>
</comment>
<keyword evidence="2" id="KW-1185">Reference proteome</keyword>
<accession>A0A7I7SHR7</accession>
<dbReference type="PANTHER" id="PTHR30188:SF13">
    <property type="entry name" value="CONSERVED HYPOTHETICAL INTEGRAL MEMBRANE PROTEIN YRBE3B"/>
    <property type="match status" value="1"/>
</dbReference>
<dbReference type="OrthoDB" id="3745645at2"/>
<reference evidence="1 2" key="1">
    <citation type="submission" date="2017-04" db="EMBL/GenBank/DDBJ databases">
        <title>The new phylogeny of genus Mycobacterium.</title>
        <authorList>
            <person name="Tortoli E."/>
            <person name="Trovato A."/>
            <person name="Cirillo D.M."/>
        </authorList>
    </citation>
    <scope>NUCLEOTIDE SEQUENCE [LARGE SCALE GENOMIC DNA]</scope>
    <source>
        <strain evidence="1 2">KCTC 19819</strain>
    </source>
</reference>
<evidence type="ECO:0000313" key="1">
    <source>
        <dbReference type="EMBL" id="OSC32749.1"/>
    </source>
</evidence>
<proteinExistence type="predicted"/>
<dbReference type="PANTHER" id="PTHR30188">
    <property type="entry name" value="ABC TRANSPORTER PERMEASE PROTEIN-RELATED"/>
    <property type="match status" value="1"/>
</dbReference>
<dbReference type="RefSeq" id="WP_085304605.1">
    <property type="nucleotide sequence ID" value="NZ_AP022594.1"/>
</dbReference>